<dbReference type="Proteomes" id="UP000054018">
    <property type="component" value="Unassembled WGS sequence"/>
</dbReference>
<keyword evidence="2" id="KW-1185">Reference proteome</keyword>
<dbReference type="HOGENOM" id="CLU_037286_0_0_1"/>
<sequence>MLYQIINVNEVAKVVPLFRGDYSNNEEPADWFAAFQLSLPSTWSDAMKVDRFAMQLVVGSYADKWFMDLMLREKADLSMLKAAFLKRWPPVKRPKWTKMQQRERIRALRLEEDEIGKWVQTEGGGDYGHVVWATKVMRMALSMGDVDGKLIEYAIEEAPSSLRNELEDEYEDWEEFVEAVRKILEKVVAVPHHTNTEAGRWLYEADVQAWHQAYGEETMLSLERPYPLKPGTVRVGSGECFNCGLVTDPLHIGSTCTAKETLWPHETRWRQLVASMLRRVSQVRVNVTPVQYIWPMTHQEDAVGETNNSQVYAVATGEEWHAGGAELGDQQENAWGWMVEGNY</sequence>
<dbReference type="AlphaFoldDB" id="A0A0C9YXU9"/>
<proteinExistence type="predicted"/>
<protein>
    <submittedName>
        <fullName evidence="1">Uncharacterized protein</fullName>
    </submittedName>
</protein>
<gene>
    <name evidence="1" type="ORF">PISMIDRAFT_29855</name>
</gene>
<reference evidence="2" key="2">
    <citation type="submission" date="2015-01" db="EMBL/GenBank/DDBJ databases">
        <title>Evolutionary Origins and Diversification of the Mycorrhizal Mutualists.</title>
        <authorList>
            <consortium name="DOE Joint Genome Institute"/>
            <consortium name="Mycorrhizal Genomics Consortium"/>
            <person name="Kohler A."/>
            <person name="Kuo A."/>
            <person name="Nagy L.G."/>
            <person name="Floudas D."/>
            <person name="Copeland A."/>
            <person name="Barry K.W."/>
            <person name="Cichocki N."/>
            <person name="Veneault-Fourrey C."/>
            <person name="LaButti K."/>
            <person name="Lindquist E.A."/>
            <person name="Lipzen A."/>
            <person name="Lundell T."/>
            <person name="Morin E."/>
            <person name="Murat C."/>
            <person name="Riley R."/>
            <person name="Ohm R."/>
            <person name="Sun H."/>
            <person name="Tunlid A."/>
            <person name="Henrissat B."/>
            <person name="Grigoriev I.V."/>
            <person name="Hibbett D.S."/>
            <person name="Martin F."/>
        </authorList>
    </citation>
    <scope>NUCLEOTIDE SEQUENCE [LARGE SCALE GENOMIC DNA]</scope>
    <source>
        <strain evidence="2">441</strain>
    </source>
</reference>
<accession>A0A0C9YXU9</accession>
<organism evidence="1 2">
    <name type="scientific">Pisolithus microcarpus 441</name>
    <dbReference type="NCBI Taxonomy" id="765257"/>
    <lineage>
        <taxon>Eukaryota</taxon>
        <taxon>Fungi</taxon>
        <taxon>Dikarya</taxon>
        <taxon>Basidiomycota</taxon>
        <taxon>Agaricomycotina</taxon>
        <taxon>Agaricomycetes</taxon>
        <taxon>Agaricomycetidae</taxon>
        <taxon>Boletales</taxon>
        <taxon>Sclerodermatineae</taxon>
        <taxon>Pisolithaceae</taxon>
        <taxon>Pisolithus</taxon>
    </lineage>
</organism>
<evidence type="ECO:0000313" key="1">
    <source>
        <dbReference type="EMBL" id="KIK21576.1"/>
    </source>
</evidence>
<name>A0A0C9YXU9_9AGAM</name>
<evidence type="ECO:0000313" key="2">
    <source>
        <dbReference type="Proteomes" id="UP000054018"/>
    </source>
</evidence>
<reference evidence="1 2" key="1">
    <citation type="submission" date="2014-04" db="EMBL/GenBank/DDBJ databases">
        <authorList>
            <consortium name="DOE Joint Genome Institute"/>
            <person name="Kuo A."/>
            <person name="Kohler A."/>
            <person name="Costa M.D."/>
            <person name="Nagy L.G."/>
            <person name="Floudas D."/>
            <person name="Copeland A."/>
            <person name="Barry K.W."/>
            <person name="Cichocki N."/>
            <person name="Veneault-Fourrey C."/>
            <person name="LaButti K."/>
            <person name="Lindquist E.A."/>
            <person name="Lipzen A."/>
            <person name="Lundell T."/>
            <person name="Morin E."/>
            <person name="Murat C."/>
            <person name="Sun H."/>
            <person name="Tunlid A."/>
            <person name="Henrissat B."/>
            <person name="Grigoriev I.V."/>
            <person name="Hibbett D.S."/>
            <person name="Martin F."/>
            <person name="Nordberg H.P."/>
            <person name="Cantor M.N."/>
            <person name="Hua S.X."/>
        </authorList>
    </citation>
    <scope>NUCLEOTIDE SEQUENCE [LARGE SCALE GENOMIC DNA]</scope>
    <source>
        <strain evidence="1 2">441</strain>
    </source>
</reference>
<dbReference type="OrthoDB" id="2678560at2759"/>
<dbReference type="EMBL" id="KN833750">
    <property type="protein sequence ID" value="KIK21576.1"/>
    <property type="molecule type" value="Genomic_DNA"/>
</dbReference>